<protein>
    <submittedName>
        <fullName evidence="2">Uncharacterized protein</fullName>
    </submittedName>
</protein>
<name>A0A1X6MZD4_9APHY</name>
<feature type="region of interest" description="Disordered" evidence="1">
    <location>
        <begin position="1176"/>
        <end position="1195"/>
    </location>
</feature>
<keyword evidence="3" id="KW-1185">Reference proteome</keyword>
<evidence type="ECO:0000256" key="1">
    <source>
        <dbReference type="SAM" id="MobiDB-lite"/>
    </source>
</evidence>
<sequence length="1623" mass="177314">MTTATVDQLDNILVLSPNARTPKPDVVIWNPKNRVIMFVYRWMSEARKRGPGCNHVGRRNYSEFLLYPVNIKALTGISSFLEYGVMGHGNPLPRVSTDVLQPGVYGAFLPDLRSCYLPMSTETTSSMLDIIEYAFECDWRDDVGRDYETFEAVMRDELNRERVDISRFKSVTNIMIMRSDLAKLFYENKFSIDVDDNYRIVFFQDTDELECSSESMDALNARDYHWTQPIPDGAFQPDKDLLRRHFRHSLRVNLCGNDIHFHLTRNQIQTYWDRFNGHSDHDDIIRPTDPEWDTPLGRCCREWQRLDKVTTELGYRQWHWLISSAEIAFSALGICPCSLPRRPLLRIAKHNMISRINADTYMRIQLTPVMHVGPASEKPFEMELVLVLTRTAGAPTAGSCCMAHGAEARKDGGGPCSPGGHVGDTVKINRRILPNTRRGRTEECLEVSCAGSILFGDCVGANEASTHLITLQEEARAVTPQTDHGIGTRKSNSGVVAACEAVVITRRGARRSPSPPILTGTRDGAHRVLASSLPHERASPSPATSLRTAHKRAGASAPARPITTRTQALTALQVPPVPMLSAHGLLPRRAPPEQHVTPADLLLRRLPLLLRLHALLPTPRALAARELQQPLDLAPRDASTRAQPRRGVLEDGQLGGELGALGLGVPALAEDVDAERREGERGDQVREVCGGEHVPGAGQYEVFNVKCLRVIISPCDTSVCRKDPDTQRIGSGAYLLMHACVKYIGGMTLVIQMVSVLFYSPLPSDNLADTLPHHARERDFEADNASPPTTWIRTVQTDADARCANNFRFFSFEHLLLTQRTRIAKQGPPTLYGADSRGKGQVTQRRPRLALGSSYQTRRRRRGPKRSGSRPTTENVVGRCTQESGADREWQGRPRYPCFLSDCIAALAVGEQGNGRVSAKLLGTIPPGGRANEARAGGVSTAPPLQLQITSGVPACPVSQPHIYTTHIFQRVEEESERRARAEAEAEARTAQEAQFSSIPAVTIQPAPPIPATSTSTSTSAAPGRRRGGSVSVSRFGQPLAPSIPDRVLLAPAETLRVTWTHVKGLTCESICRFARLDCRVTGLGAVRGLPSWFARQLPLSVDNAAEAHDMKHDMYDIKFAHGFPLRGAIADLSVPQPHSTDGSLASPTKPADAAPPVSSYVVHKQGFYQAQTHTTSADSLASLTPPDHADADTDADEEQVVLMETFAGRQSLSKAFSRRLSRSRSHSCDVFAAASSLVIGVRVEEATVEGELHGAKVAVAVAVAGGDEGVREKEQDKDRDAGREKGRWIGKAKELSQKLRRRSTFLLVLGTFEGYENVEHTETACDQCATPTTPTTTAPVVGCREKFYVNNPDPTLEQERELNVAISRLPGCAWYKDERKLQANYASSVRGTRRADGDAGACHAASGESMDVISHFGEAAHARVHAATPVGERRANGTAKLAILLSTCPDPDLAKMLEWARRCGLEPARVFAQCVAAMRSGRDGRRGRGAVADVPANPPAPDILSGAETDADSKSVYVPEDDGTDSLPPLVGDPQAAAVCCGSSSSGWAVGTGPPSTSSIDPLHVDALPSEFLMYGHQNEPNDGQSYRSASRYESECVSWLQPVSQQEAYPMQGTAFQSWYC</sequence>
<feature type="region of interest" description="Disordered" evidence="1">
    <location>
        <begin position="984"/>
        <end position="1036"/>
    </location>
</feature>
<feature type="compositionally biased region" description="Low complexity" evidence="1">
    <location>
        <begin position="1012"/>
        <end position="1035"/>
    </location>
</feature>
<feature type="region of interest" description="Disordered" evidence="1">
    <location>
        <begin position="826"/>
        <end position="888"/>
    </location>
</feature>
<feature type="compositionally biased region" description="Low complexity" evidence="1">
    <location>
        <begin position="991"/>
        <end position="1005"/>
    </location>
</feature>
<dbReference type="OrthoDB" id="3191896at2759"/>
<feature type="compositionally biased region" description="Basic residues" evidence="1">
    <location>
        <begin position="857"/>
        <end position="868"/>
    </location>
</feature>
<reference evidence="2 3" key="1">
    <citation type="submission" date="2017-04" db="EMBL/GenBank/DDBJ databases">
        <title>Genome Sequence of the Model Brown-Rot Fungus Postia placenta SB12.</title>
        <authorList>
            <consortium name="DOE Joint Genome Institute"/>
            <person name="Gaskell J."/>
            <person name="Kersten P."/>
            <person name="Larrondo L.F."/>
            <person name="Canessa P."/>
            <person name="Martinez D."/>
            <person name="Hibbett D."/>
            <person name="Schmoll M."/>
            <person name="Kubicek C.P."/>
            <person name="Martinez A.T."/>
            <person name="Yadav J."/>
            <person name="Master E."/>
            <person name="Magnuson J.K."/>
            <person name="James T."/>
            <person name="Yaver D."/>
            <person name="Berka R."/>
            <person name="Labutti K."/>
            <person name="Lipzen A."/>
            <person name="Aerts A."/>
            <person name="Barry K."/>
            <person name="Henrissat B."/>
            <person name="Blanchette R."/>
            <person name="Grigoriev I."/>
            <person name="Cullen D."/>
        </authorList>
    </citation>
    <scope>NUCLEOTIDE SEQUENCE [LARGE SCALE GENOMIC DNA]</scope>
    <source>
        <strain evidence="2 3">MAD-698-R-SB12</strain>
    </source>
</reference>
<proteinExistence type="predicted"/>
<feature type="region of interest" description="Disordered" evidence="1">
    <location>
        <begin position="1483"/>
        <end position="1508"/>
    </location>
</feature>
<evidence type="ECO:0000313" key="2">
    <source>
        <dbReference type="EMBL" id="OSX61715.1"/>
    </source>
</evidence>
<accession>A0A1X6MZD4</accession>
<dbReference type="GeneID" id="36327004"/>
<dbReference type="Proteomes" id="UP000194127">
    <property type="component" value="Unassembled WGS sequence"/>
</dbReference>
<organism evidence="2 3">
    <name type="scientific">Postia placenta MAD-698-R-SB12</name>
    <dbReference type="NCBI Taxonomy" id="670580"/>
    <lineage>
        <taxon>Eukaryota</taxon>
        <taxon>Fungi</taxon>
        <taxon>Dikarya</taxon>
        <taxon>Basidiomycota</taxon>
        <taxon>Agaricomycotina</taxon>
        <taxon>Agaricomycetes</taxon>
        <taxon>Polyporales</taxon>
        <taxon>Adustoporiaceae</taxon>
        <taxon>Rhodonia</taxon>
    </lineage>
</organism>
<dbReference type="RefSeq" id="XP_024338509.1">
    <property type="nucleotide sequence ID" value="XM_024482054.1"/>
</dbReference>
<evidence type="ECO:0000313" key="3">
    <source>
        <dbReference type="Proteomes" id="UP000194127"/>
    </source>
</evidence>
<gene>
    <name evidence="2" type="ORF">POSPLADRAFT_1066263</name>
</gene>
<dbReference type="EMBL" id="KZ110598">
    <property type="protein sequence ID" value="OSX61715.1"/>
    <property type="molecule type" value="Genomic_DNA"/>
</dbReference>
<feature type="region of interest" description="Disordered" evidence="1">
    <location>
        <begin position="532"/>
        <end position="560"/>
    </location>
</feature>